<name>A0AAF1KQU4_9HYPH</name>
<dbReference type="Pfam" id="PF20102">
    <property type="entry name" value="DUF6492"/>
    <property type="match status" value="1"/>
</dbReference>
<dbReference type="KEGG" id="rtu:PR017_17410"/>
<evidence type="ECO:0000313" key="1">
    <source>
        <dbReference type="EMBL" id="WFR95513.1"/>
    </source>
</evidence>
<proteinExistence type="predicted"/>
<dbReference type="Proteomes" id="UP000249499">
    <property type="component" value="Chromosome"/>
</dbReference>
<evidence type="ECO:0000313" key="2">
    <source>
        <dbReference type="Proteomes" id="UP000249499"/>
    </source>
</evidence>
<sequence>MTDAKVAIITPSYRNDFENAVDLCQSIDTFCQFDFEHLVIVPQSDMKLFASLQGPRRRVMARESILRPHGFIRLPVPTIIKLPFGKTLRLREQYYLPGVGRISGWLVQQIVKLCAGDLTKADIFIFADSDVFLVRPFSLEALQSGGQIILQQHVRGRDLDTHRLWRKTAHELLGVGKPPETEHFNYIGQLIPWDRATLDGLIKRIQSVKGPDWQRAIAKAKTVSEYILYGEYVVEIAAVAEPRPIKDMKLANSVWSPDAVIDVEAIIAAMEPENIAVHIQSTNPLPIAERRAAIATISGRVLDPQVA</sequence>
<reference evidence="1 2" key="1">
    <citation type="journal article" date="2018" name="Sci. Rep.">
        <title>Rhizobium tumorigenes sp. nov., a novel plant tumorigenic bacterium isolated from cane gall tumors on thornless blackberry.</title>
        <authorList>
            <person name="Kuzmanovi N."/>
            <person name="Smalla K."/>
            <person name="Gronow S."/>
            <person name="PuBawska J."/>
        </authorList>
    </citation>
    <scope>NUCLEOTIDE SEQUENCE [LARGE SCALE GENOMIC DNA]</scope>
    <source>
        <strain evidence="1 2">1078</strain>
    </source>
</reference>
<keyword evidence="2" id="KW-1185">Reference proteome</keyword>
<dbReference type="InterPro" id="IPR045499">
    <property type="entry name" value="DUF6492"/>
</dbReference>
<protein>
    <submittedName>
        <fullName evidence="1">DUF6492 family protein</fullName>
    </submittedName>
</protein>
<gene>
    <name evidence="1" type="ORF">PR017_17410</name>
</gene>
<dbReference type="RefSeq" id="WP_111216255.1">
    <property type="nucleotide sequence ID" value="NZ_CP117255.1"/>
</dbReference>
<organism evidence="1 2">
    <name type="scientific">Rhizobium tumorigenes</name>
    <dbReference type="NCBI Taxonomy" id="2041385"/>
    <lineage>
        <taxon>Bacteria</taxon>
        <taxon>Pseudomonadati</taxon>
        <taxon>Pseudomonadota</taxon>
        <taxon>Alphaproteobacteria</taxon>
        <taxon>Hyphomicrobiales</taxon>
        <taxon>Rhizobiaceae</taxon>
        <taxon>Rhizobium/Agrobacterium group</taxon>
        <taxon>Rhizobium</taxon>
    </lineage>
</organism>
<dbReference type="EMBL" id="CP117255">
    <property type="protein sequence ID" value="WFR95513.1"/>
    <property type="molecule type" value="Genomic_DNA"/>
</dbReference>
<reference evidence="2" key="2">
    <citation type="journal article" date="2023" name="MicrobiologyOpen">
        <title>Genomics of the tumorigenes clade of the family Rhizobiaceae and description of Rhizobium rhododendri sp. nov.</title>
        <authorList>
            <person name="Kuzmanovic N."/>
            <person name="diCenzo G.C."/>
            <person name="Bunk B."/>
            <person name="Sproeer C."/>
            <person name="Fruehling A."/>
            <person name="Neumann-Schaal M."/>
            <person name="Overmann J."/>
            <person name="Smalla K."/>
        </authorList>
    </citation>
    <scope>NUCLEOTIDE SEQUENCE [LARGE SCALE GENOMIC DNA]</scope>
    <source>
        <strain evidence="2">1078</strain>
    </source>
</reference>
<dbReference type="AlphaFoldDB" id="A0AAF1KQU4"/>
<accession>A0AAF1KQU4</accession>